<feature type="transmembrane region" description="Helical" evidence="2">
    <location>
        <begin position="53"/>
        <end position="74"/>
    </location>
</feature>
<feature type="compositionally biased region" description="Pro residues" evidence="1">
    <location>
        <begin position="23"/>
        <end position="39"/>
    </location>
</feature>
<protein>
    <recommendedName>
        <fullName evidence="5">SIMPL domain-containing protein</fullName>
    </recommendedName>
</protein>
<dbReference type="PANTHER" id="PTHR34387">
    <property type="entry name" value="SLR1258 PROTEIN"/>
    <property type="match status" value="1"/>
</dbReference>
<dbReference type="EMBL" id="PFRH01000082">
    <property type="protein sequence ID" value="PJC52523.1"/>
    <property type="molecule type" value="Genomic_DNA"/>
</dbReference>
<gene>
    <name evidence="3" type="ORF">CO030_02380</name>
</gene>
<evidence type="ECO:0000313" key="4">
    <source>
        <dbReference type="Proteomes" id="UP000231456"/>
    </source>
</evidence>
<dbReference type="Gene3D" id="3.30.70.2970">
    <property type="entry name" value="Protein of unknown function (DUF541), domain 2"/>
    <property type="match status" value="1"/>
</dbReference>
<keyword evidence="2" id="KW-1133">Transmembrane helix</keyword>
<accession>A0A2M8F9V8</accession>
<organism evidence="3 4">
    <name type="scientific">Candidatus Magasanikbacteria bacterium CG_4_9_14_0_2_um_filter_42_11</name>
    <dbReference type="NCBI Taxonomy" id="1974643"/>
    <lineage>
        <taxon>Bacteria</taxon>
        <taxon>Candidatus Magasanikiibacteriota</taxon>
    </lineage>
</organism>
<dbReference type="AlphaFoldDB" id="A0A2M8F9V8"/>
<sequence>MPVSKKTTRTSKKSSPMSDQMPVSPPTYTPPQPPPPPAKPHQQMRSLFHGGEFAQKIFFTLLAILLVYVIFWVGTVIRNNIEEYYHIGQADRQERTISLDATAKVTATPDIAMTTLGMIATGETVAAAQTANTAVMNQLTARLAELGIASADMRTTNYNIYPQYNYTSEEGRILEGYEVSQSVSVKIRDLDKANQVIALAGEVGANSVSGLQFTIDDREVYLEEARMEALKKVYTKAQALSQALGVRIMSIVSYGEYETGGSEGLMYDKAYGLGGVDATPDLQSGSMDVEMNVNITFEIR</sequence>
<dbReference type="InterPro" id="IPR007497">
    <property type="entry name" value="SIMPL/DUF541"/>
</dbReference>
<dbReference type="InterPro" id="IPR052022">
    <property type="entry name" value="26kDa_periplasmic_antigen"/>
</dbReference>
<proteinExistence type="predicted"/>
<dbReference type="Proteomes" id="UP000231456">
    <property type="component" value="Unassembled WGS sequence"/>
</dbReference>
<dbReference type="GO" id="GO:0006974">
    <property type="term" value="P:DNA damage response"/>
    <property type="evidence" value="ECO:0007669"/>
    <property type="project" value="TreeGrafter"/>
</dbReference>
<evidence type="ECO:0008006" key="5">
    <source>
        <dbReference type="Google" id="ProtNLM"/>
    </source>
</evidence>
<evidence type="ECO:0000313" key="3">
    <source>
        <dbReference type="EMBL" id="PJC52523.1"/>
    </source>
</evidence>
<name>A0A2M8F9V8_9BACT</name>
<feature type="compositionally biased region" description="Basic residues" evidence="1">
    <location>
        <begin position="1"/>
        <end position="12"/>
    </location>
</feature>
<evidence type="ECO:0000256" key="2">
    <source>
        <dbReference type="SAM" id="Phobius"/>
    </source>
</evidence>
<keyword evidence="2" id="KW-0472">Membrane</keyword>
<evidence type="ECO:0000256" key="1">
    <source>
        <dbReference type="SAM" id="MobiDB-lite"/>
    </source>
</evidence>
<dbReference type="Gene3D" id="3.30.110.170">
    <property type="entry name" value="Protein of unknown function (DUF541), domain 1"/>
    <property type="match status" value="1"/>
</dbReference>
<comment type="caution">
    <text evidence="3">The sequence shown here is derived from an EMBL/GenBank/DDBJ whole genome shotgun (WGS) entry which is preliminary data.</text>
</comment>
<dbReference type="PANTHER" id="PTHR34387:SF1">
    <property type="entry name" value="PERIPLASMIC IMMUNOGENIC PROTEIN"/>
    <property type="match status" value="1"/>
</dbReference>
<feature type="region of interest" description="Disordered" evidence="1">
    <location>
        <begin position="1"/>
        <end position="43"/>
    </location>
</feature>
<reference evidence="4" key="1">
    <citation type="submission" date="2017-09" db="EMBL/GenBank/DDBJ databases">
        <title>Depth-based differentiation of microbial function through sediment-hosted aquifers and enrichment of novel symbionts in the deep terrestrial subsurface.</title>
        <authorList>
            <person name="Probst A.J."/>
            <person name="Ladd B."/>
            <person name="Jarett J.K."/>
            <person name="Geller-Mcgrath D.E."/>
            <person name="Sieber C.M.K."/>
            <person name="Emerson J.B."/>
            <person name="Anantharaman K."/>
            <person name="Thomas B.C."/>
            <person name="Malmstrom R."/>
            <person name="Stieglmeier M."/>
            <person name="Klingl A."/>
            <person name="Woyke T."/>
            <person name="Ryan C.M."/>
            <person name="Banfield J.F."/>
        </authorList>
    </citation>
    <scope>NUCLEOTIDE SEQUENCE [LARGE SCALE GENOMIC DNA]</scope>
</reference>
<keyword evidence="2" id="KW-0812">Transmembrane</keyword>
<dbReference type="Pfam" id="PF04402">
    <property type="entry name" value="SIMPL"/>
    <property type="match status" value="1"/>
</dbReference>